<dbReference type="EMBL" id="HG322950">
    <property type="protein sequence ID" value="CDF84819.1"/>
    <property type="molecule type" value="Genomic_DNA"/>
</dbReference>
<proteinExistence type="predicted"/>
<reference evidence="1 2" key="2">
    <citation type="submission" date="2014-05" db="EMBL/GenBank/DDBJ databases">
        <title>Genome sequence of the 3-chlorobenzoate degrading bacterium Pseudomonas knackmussii B13 shows multiple evidence for horizontal gene transfer.</title>
        <authorList>
            <person name="Miyazaki R."/>
            <person name="Bertelli C."/>
            <person name="Falquet L."/>
            <person name="Robinson-Rechavi M."/>
            <person name="Gharib W."/>
            <person name="Roy S."/>
            <person name="Van der Meer J.R."/>
        </authorList>
    </citation>
    <scope>NUCLEOTIDE SEQUENCE [LARGE SCALE GENOMIC DNA]</scope>
    <source>
        <strain evidence="1 2">B13</strain>
    </source>
</reference>
<keyword evidence="2" id="KW-1185">Reference proteome</keyword>
<dbReference type="AlphaFoldDB" id="A0A024HJJ2"/>
<dbReference type="Proteomes" id="UP000025241">
    <property type="component" value="Chromosome I"/>
</dbReference>
<dbReference type="RefSeq" id="WP_043253319.1">
    <property type="nucleotide sequence ID" value="NZ_HG322950.1"/>
</dbReference>
<name>A0A024HJJ2_PSEKB</name>
<dbReference type="HOGENOM" id="CLU_2846483_0_0_6"/>
<gene>
    <name evidence="1" type="ORF">PKB_3476</name>
</gene>
<sequence>MYVELLTKTLKDTLLTVSERNERAASTLLYATYGQAQDDSELILQVVVDLQQQAEQLRKLSQSLQ</sequence>
<accession>A0A024HJJ2</accession>
<evidence type="ECO:0000313" key="2">
    <source>
        <dbReference type="Proteomes" id="UP000025241"/>
    </source>
</evidence>
<protein>
    <submittedName>
        <fullName evidence="1">Uncharacterized protein</fullName>
    </submittedName>
</protein>
<organism evidence="1 2">
    <name type="scientific">Pseudomonas knackmussii (strain DSM 6978 / CCUG 54928 / LMG 23759 / B13)</name>
    <dbReference type="NCBI Taxonomy" id="1301098"/>
    <lineage>
        <taxon>Bacteria</taxon>
        <taxon>Pseudomonadati</taxon>
        <taxon>Pseudomonadota</taxon>
        <taxon>Gammaproteobacteria</taxon>
        <taxon>Pseudomonadales</taxon>
        <taxon>Pseudomonadaceae</taxon>
        <taxon>Pseudomonas</taxon>
    </lineage>
</organism>
<evidence type="ECO:0000313" key="1">
    <source>
        <dbReference type="EMBL" id="CDF84819.1"/>
    </source>
</evidence>
<dbReference type="KEGG" id="pkc:PKB_3476"/>
<dbReference type="PATRIC" id="fig|1301098.3.peg.3493"/>
<reference evidence="1 2" key="1">
    <citation type="submission" date="2013-03" db="EMBL/GenBank/DDBJ databases">
        <authorList>
            <person name="Linke B."/>
        </authorList>
    </citation>
    <scope>NUCLEOTIDE SEQUENCE [LARGE SCALE GENOMIC DNA]</scope>
    <source>
        <strain evidence="1 2">B13</strain>
    </source>
</reference>